<evidence type="ECO:0000313" key="2">
    <source>
        <dbReference type="Proteomes" id="UP000003811"/>
    </source>
</evidence>
<gene>
    <name evidence="1" type="ORF">PMA4326_007480</name>
</gene>
<organism evidence="1 2">
    <name type="scientific">Pseudomonas syringae pv. maculicola str. ES4326</name>
    <dbReference type="NCBI Taxonomy" id="629265"/>
    <lineage>
        <taxon>Bacteria</taxon>
        <taxon>Pseudomonadati</taxon>
        <taxon>Pseudomonadota</taxon>
        <taxon>Gammaproteobacteria</taxon>
        <taxon>Pseudomonadales</taxon>
        <taxon>Pseudomonadaceae</taxon>
        <taxon>Pseudomonas</taxon>
    </lineage>
</organism>
<reference evidence="1 2" key="1">
    <citation type="journal article" date="2011" name="PLoS Pathog.">
        <title>Dynamic evolution of pathogenicity revealed by sequencing and comparative genomics of 19 Pseudomonas syringae isolates.</title>
        <authorList>
            <person name="Baltrus D.A."/>
            <person name="Nishimura M.T."/>
            <person name="Romanchuk A."/>
            <person name="Chang J.H."/>
            <person name="Mukhtar M.S."/>
            <person name="Cherkis K."/>
            <person name="Roach J."/>
            <person name="Grant S.R."/>
            <person name="Jones C.D."/>
            <person name="Dangl J.L."/>
        </authorList>
    </citation>
    <scope>NUCLEOTIDE SEQUENCE [LARGE SCALE GENOMIC DNA]</scope>
    <source>
        <strain evidence="1 2">ES4326</strain>
    </source>
</reference>
<protein>
    <submittedName>
        <fullName evidence="1">Uncharacterized protein</fullName>
    </submittedName>
</protein>
<sequence>MRLARRPASHRPDQCQGSAVTYVALCVVSAIALEKRSFMCSDYEQGMTRCCSTEVTQSVTRRHDDAARRTIVEEWRRSVQNGVPTQNAGTMVTGWLCRTTN</sequence>
<proteinExistence type="predicted"/>
<name>A0A8T8BYH1_PSEYM</name>
<dbReference type="Proteomes" id="UP000003811">
    <property type="component" value="Chromosome"/>
</dbReference>
<evidence type="ECO:0000313" key="1">
    <source>
        <dbReference type="EMBL" id="QHE96470.1"/>
    </source>
</evidence>
<accession>A0A8T8BYH1</accession>
<dbReference type="AlphaFoldDB" id="A0A8T8BYH1"/>
<dbReference type="EMBL" id="CP047260">
    <property type="protein sequence ID" value="QHE96470.1"/>
    <property type="molecule type" value="Genomic_DNA"/>
</dbReference>